<accession>A0A1S1LZ31</accession>
<organism evidence="7 8">
    <name type="scientific">Mycobacteroides chelonae</name>
    <name type="common">Mycobacterium chelonae</name>
    <dbReference type="NCBI Taxonomy" id="1774"/>
    <lineage>
        <taxon>Bacteria</taxon>
        <taxon>Bacillati</taxon>
        <taxon>Actinomycetota</taxon>
        <taxon>Actinomycetes</taxon>
        <taxon>Mycobacteriales</taxon>
        <taxon>Mycobacteriaceae</taxon>
        <taxon>Mycobacteroides</taxon>
    </lineage>
</organism>
<evidence type="ECO:0000256" key="2">
    <source>
        <dbReference type="ARBA" id="ARBA00022692"/>
    </source>
</evidence>
<keyword evidence="3 5" id="KW-1133">Transmembrane helix</keyword>
<comment type="subcellular location">
    <subcellularLocation>
        <location evidence="1">Membrane</location>
        <topology evidence="1">Multi-pass membrane protein</topology>
    </subcellularLocation>
</comment>
<evidence type="ECO:0000256" key="1">
    <source>
        <dbReference type="ARBA" id="ARBA00004141"/>
    </source>
</evidence>
<evidence type="ECO:0000313" key="8">
    <source>
        <dbReference type="Proteomes" id="UP000179441"/>
    </source>
</evidence>
<keyword evidence="2 5" id="KW-0812">Transmembrane</keyword>
<reference evidence="8 9" key="1">
    <citation type="submission" date="2016-10" db="EMBL/GenBank/DDBJ databases">
        <title>Evaluation of Human, Veterinary and Environmental Mycobacterium chelonae Isolates by Core Genome Phylogenomic Analysis, Targeted Gene Comparison, and Anti-microbial Susceptibility Patterns: A Tale of Mistaken Identities.</title>
        <authorList>
            <person name="Fogelson S.B."/>
            <person name="Camus A.C."/>
            <person name="Lorenz W."/>
            <person name="Vasireddy R."/>
            <person name="Vasireddy S."/>
            <person name="Smith T."/>
            <person name="Brown-Elliott B.A."/>
            <person name="Wallace R.J.Jr."/>
            <person name="Hasan N.A."/>
            <person name="Reischl U."/>
            <person name="Sanchez S."/>
        </authorList>
    </citation>
    <scope>NUCLEOTIDE SEQUENCE [LARGE SCALE GENOMIC DNA]</scope>
    <source>
        <strain evidence="6 9">15515</strain>
        <strain evidence="7 8">15518</strain>
    </source>
</reference>
<dbReference type="AlphaFoldDB" id="A0A1S1LZ31"/>
<comment type="caution">
    <text evidence="7">The sequence shown here is derived from an EMBL/GenBank/DDBJ whole genome shotgun (WGS) entry which is preliminary data.</text>
</comment>
<gene>
    <name evidence="6" type="ORF">BKG82_20355</name>
    <name evidence="7" type="ORF">BKG84_22855</name>
</gene>
<dbReference type="RefSeq" id="WP_057966671.1">
    <property type="nucleotide sequence ID" value="NZ_BSAK01000018.1"/>
</dbReference>
<dbReference type="Proteomes" id="UP000180043">
    <property type="component" value="Unassembled WGS sequence"/>
</dbReference>
<proteinExistence type="predicted"/>
<dbReference type="Proteomes" id="UP000179441">
    <property type="component" value="Unassembled WGS sequence"/>
</dbReference>
<keyword evidence="4 5" id="KW-0472">Membrane</keyword>
<name>A0A1S1LZ31_MYCCH</name>
<keyword evidence="8" id="KW-1185">Reference proteome</keyword>
<evidence type="ECO:0000256" key="5">
    <source>
        <dbReference type="SAM" id="Phobius"/>
    </source>
</evidence>
<dbReference type="EMBL" id="MLIQ01000022">
    <property type="protein sequence ID" value="OHU51803.1"/>
    <property type="molecule type" value="Genomic_DNA"/>
</dbReference>
<dbReference type="EMBL" id="MLIS01000003">
    <property type="protein sequence ID" value="OHU76190.1"/>
    <property type="molecule type" value="Genomic_DNA"/>
</dbReference>
<evidence type="ECO:0000313" key="6">
    <source>
        <dbReference type="EMBL" id="OHU51803.1"/>
    </source>
</evidence>
<evidence type="ECO:0000256" key="3">
    <source>
        <dbReference type="ARBA" id="ARBA00022989"/>
    </source>
</evidence>
<dbReference type="Pfam" id="PF13564">
    <property type="entry name" value="DoxX_2"/>
    <property type="match status" value="1"/>
</dbReference>
<feature type="transmembrane region" description="Helical" evidence="5">
    <location>
        <begin position="104"/>
        <end position="122"/>
    </location>
</feature>
<feature type="transmembrane region" description="Helical" evidence="5">
    <location>
        <begin position="47"/>
        <end position="67"/>
    </location>
</feature>
<feature type="transmembrane region" description="Helical" evidence="5">
    <location>
        <begin position="73"/>
        <end position="92"/>
    </location>
</feature>
<evidence type="ECO:0000313" key="7">
    <source>
        <dbReference type="EMBL" id="OHU76190.1"/>
    </source>
</evidence>
<dbReference type="GO" id="GO:0016020">
    <property type="term" value="C:membrane"/>
    <property type="evidence" value="ECO:0007669"/>
    <property type="project" value="UniProtKB-SubCell"/>
</dbReference>
<evidence type="ECO:0000313" key="9">
    <source>
        <dbReference type="Proteomes" id="UP000180043"/>
    </source>
</evidence>
<sequence>MDTWLWICAGVLAVVHLGAGVFKLITPYEKIAANPNLAWATDFRPHVVKAIGGLEVLGGIGVVLPHATGIAPVLSPLAAAGLAVLQAGAFGVHVRRNEWKLTMVNVILIVLAVFVAFEWYALSTSGQ</sequence>
<evidence type="ECO:0000256" key="4">
    <source>
        <dbReference type="ARBA" id="ARBA00023136"/>
    </source>
</evidence>
<feature type="transmembrane region" description="Helical" evidence="5">
    <location>
        <begin position="6"/>
        <end position="26"/>
    </location>
</feature>
<protein>
    <submittedName>
        <fullName evidence="7">DoxX family protein</fullName>
    </submittedName>
</protein>
<dbReference type="InterPro" id="IPR032808">
    <property type="entry name" value="DoxX"/>
</dbReference>